<feature type="non-terminal residue" evidence="2">
    <location>
        <position position="1"/>
    </location>
</feature>
<evidence type="ECO:0000313" key="2">
    <source>
        <dbReference type="EMBL" id="NXG49471.1"/>
    </source>
</evidence>
<dbReference type="EMBL" id="VWZI01015955">
    <property type="protein sequence ID" value="NXG49471.1"/>
    <property type="molecule type" value="Genomic_DNA"/>
</dbReference>
<keyword evidence="3" id="KW-1185">Reference proteome</keyword>
<reference evidence="2 3" key="1">
    <citation type="submission" date="2019-09" db="EMBL/GenBank/DDBJ databases">
        <title>Bird 10,000 Genomes (B10K) Project - Family phase.</title>
        <authorList>
            <person name="Zhang G."/>
        </authorList>
    </citation>
    <scope>NUCLEOTIDE SEQUENCE [LARGE SCALE GENOMIC DNA]</scope>
    <source>
        <strain evidence="2">B10K-DU-001-24</strain>
        <tissue evidence="2">Muscle</tissue>
    </source>
</reference>
<dbReference type="OrthoDB" id="10263316at2759"/>
<dbReference type="Proteomes" id="UP000574528">
    <property type="component" value="Unassembled WGS sequence"/>
</dbReference>
<sequence>VRRKCLVPKRQPEEARREAHTLLEHPAFPREPREPLTFSGPGVFAGDGREEILPRHVLGSIQEFKREALARGNAQTTDFLGGSPPDITVVALKEEQEGEKNKKVHQIPPAEHKALQNWHHNMAVRKTLGKYLGEVLQRPENELLMSSSEDYRQTREEPVLLERPLPALLPGKGFRSGSAFWRQPERIGDELSGLTVALPRVERGCAGSLSRLREHRAGRQRAGLKPPKRIPFHPTRDKGHFLKHQHWELKSMEELHFYQLDLGGLDVISKGQPYTSGSAETFPGSITSAEDSDIHDSSSDSACVVPEGILGPSLVFCGQPARWISCTTSCKDEIGIAAQVTFEALVGEKAESSMMVSNDGTAAICYSWVRLPQQIPSRETKGKRMQRFYFDTRPGVILPGESRKFSFLFKSERVGIFSESWEFRTHPLLLGGALLQVTLWGIAVCEDKLADLREKLERDLAAQTVTAMVQEILKELLVQIQTPGRTPSPLGACATEEELFHQKNPMLHYQHRVVKQLHELWRQHMTFPPAFEEKVSLDQKRSVEDIQYQESPSEVLPAQSSTTKVPGWKDAHEEAPSEMMNAEEEERGPTEWNLSLEDFKQVVTSVPTRATLCFLSHQAIKTISKEELREAALSQLNEASLELCVEQRPTQTNLLYQTCLQLWREAVDGLVSHSLKLRSLLGLPEKDTYVDAVAEEAVEVKHPIKEGKEERVTTRKEERRSFGGKDKEGRKRTMKTAEKEKQEYPSGGKLKEEKKLKSSTSLQEVKEGTQPTEAATTDRAKPSWEQVDTVLLGTYQEKLYIEVYRLLDSTVSKMVSLFEELKEKGAL</sequence>
<evidence type="ECO:0000313" key="3">
    <source>
        <dbReference type="Proteomes" id="UP000574528"/>
    </source>
</evidence>
<name>A0A7K9CA23_9PICI</name>
<dbReference type="Gene3D" id="2.60.40.10">
    <property type="entry name" value="Immunoglobulins"/>
    <property type="match status" value="1"/>
</dbReference>
<protein>
    <submittedName>
        <fullName evidence="2">MYBPP protein</fullName>
    </submittedName>
</protein>
<feature type="compositionally biased region" description="Polar residues" evidence="1">
    <location>
        <begin position="548"/>
        <end position="564"/>
    </location>
</feature>
<organism evidence="2 3">
    <name type="scientific">Psilopogon haemacephalus</name>
    <name type="common">coppersmith barbet</name>
    <dbReference type="NCBI Taxonomy" id="2585815"/>
    <lineage>
        <taxon>Eukaryota</taxon>
        <taxon>Metazoa</taxon>
        <taxon>Chordata</taxon>
        <taxon>Craniata</taxon>
        <taxon>Vertebrata</taxon>
        <taxon>Euteleostomi</taxon>
        <taxon>Archelosauria</taxon>
        <taxon>Archosauria</taxon>
        <taxon>Dinosauria</taxon>
        <taxon>Saurischia</taxon>
        <taxon>Theropoda</taxon>
        <taxon>Coelurosauria</taxon>
        <taxon>Aves</taxon>
        <taxon>Neognathae</taxon>
        <taxon>Neoaves</taxon>
        <taxon>Telluraves</taxon>
        <taxon>Coraciimorphae</taxon>
        <taxon>Piciformes</taxon>
        <taxon>Megalaimidae</taxon>
        <taxon>Psilopogon</taxon>
    </lineage>
</organism>
<dbReference type="PANTHER" id="PTHR48421:SF1">
    <property type="entry name" value="MYCBP-ASSOCIATED PROTEIN"/>
    <property type="match status" value="1"/>
</dbReference>
<feature type="region of interest" description="Disordered" evidence="1">
    <location>
        <begin position="548"/>
        <end position="584"/>
    </location>
</feature>
<dbReference type="PANTHER" id="PTHR48421">
    <property type="entry name" value="MYCBP-ASSOCIATED PROTEIN"/>
    <property type="match status" value="1"/>
</dbReference>
<feature type="non-terminal residue" evidence="2">
    <location>
        <position position="827"/>
    </location>
</feature>
<dbReference type="InterPro" id="IPR032707">
    <property type="entry name" value="MYCBPAP"/>
</dbReference>
<evidence type="ECO:0000256" key="1">
    <source>
        <dbReference type="SAM" id="MobiDB-lite"/>
    </source>
</evidence>
<proteinExistence type="predicted"/>
<dbReference type="AlphaFoldDB" id="A0A7K9CA23"/>
<accession>A0A7K9CA23</accession>
<dbReference type="InterPro" id="IPR013783">
    <property type="entry name" value="Ig-like_fold"/>
</dbReference>
<feature type="region of interest" description="Disordered" evidence="1">
    <location>
        <begin position="216"/>
        <end position="236"/>
    </location>
</feature>
<gene>
    <name evidence="2" type="primary">Mycbpap</name>
    <name evidence="2" type="ORF">PSIHAE_R07660</name>
</gene>
<feature type="compositionally biased region" description="Basic and acidic residues" evidence="1">
    <location>
        <begin position="708"/>
        <end position="756"/>
    </location>
</feature>
<dbReference type="Pfam" id="PF14646">
    <property type="entry name" value="MYCBPAP"/>
    <property type="match status" value="1"/>
</dbReference>
<comment type="caution">
    <text evidence="2">The sequence shown here is derived from an EMBL/GenBank/DDBJ whole genome shotgun (WGS) entry which is preliminary data.</text>
</comment>
<feature type="region of interest" description="Disordered" evidence="1">
    <location>
        <begin position="708"/>
        <end position="781"/>
    </location>
</feature>